<dbReference type="Pfam" id="PF14223">
    <property type="entry name" value="Retrotran_gag_2"/>
    <property type="match status" value="1"/>
</dbReference>
<evidence type="ECO:0000313" key="1">
    <source>
        <dbReference type="EMBL" id="KAL3506655.1"/>
    </source>
</evidence>
<name>A0ABD2YKD6_9GENT</name>
<evidence type="ECO:0008006" key="3">
    <source>
        <dbReference type="Google" id="ProtNLM"/>
    </source>
</evidence>
<accession>A0ABD2YKD6</accession>
<dbReference type="Proteomes" id="UP001630127">
    <property type="component" value="Unassembled WGS sequence"/>
</dbReference>
<organism evidence="1 2">
    <name type="scientific">Cinchona calisaya</name>
    <dbReference type="NCBI Taxonomy" id="153742"/>
    <lineage>
        <taxon>Eukaryota</taxon>
        <taxon>Viridiplantae</taxon>
        <taxon>Streptophyta</taxon>
        <taxon>Embryophyta</taxon>
        <taxon>Tracheophyta</taxon>
        <taxon>Spermatophyta</taxon>
        <taxon>Magnoliopsida</taxon>
        <taxon>eudicotyledons</taxon>
        <taxon>Gunneridae</taxon>
        <taxon>Pentapetalae</taxon>
        <taxon>asterids</taxon>
        <taxon>lamiids</taxon>
        <taxon>Gentianales</taxon>
        <taxon>Rubiaceae</taxon>
        <taxon>Cinchonoideae</taxon>
        <taxon>Cinchoneae</taxon>
        <taxon>Cinchona</taxon>
    </lineage>
</organism>
<evidence type="ECO:0000313" key="2">
    <source>
        <dbReference type="Proteomes" id="UP001630127"/>
    </source>
</evidence>
<comment type="caution">
    <text evidence="1">The sequence shown here is derived from an EMBL/GenBank/DDBJ whole genome shotgun (WGS) entry which is preliminary data.</text>
</comment>
<dbReference type="PANTHER" id="PTHR35317:SF35">
    <property type="entry name" value="DUF4219 DOMAIN-CONTAINING PROTEIN"/>
    <property type="match status" value="1"/>
</dbReference>
<sequence length="161" mass="18672">MKTLFKSQDLLHLIEFGSVDLIDPGQEEEERLWETKKDSKALFYIQRSVHESIFPRIVTASTSKEAWDTLKKEFQGTSKVITVKLQTLRRDIETLSMKNNELVQKYLSRVAEIVSQMRSYGEDVTDQLVVAKVLRSLSLKFDHVVAAIEESKIYLSFRLMN</sequence>
<gene>
    <name evidence="1" type="ORF">ACH5RR_032037</name>
</gene>
<dbReference type="EMBL" id="JBJUIK010000013">
    <property type="protein sequence ID" value="KAL3506655.1"/>
    <property type="molecule type" value="Genomic_DNA"/>
</dbReference>
<reference evidence="1 2" key="1">
    <citation type="submission" date="2024-11" db="EMBL/GenBank/DDBJ databases">
        <title>A near-complete genome assembly of Cinchona calisaya.</title>
        <authorList>
            <person name="Lian D.C."/>
            <person name="Zhao X.W."/>
            <person name="Wei L."/>
        </authorList>
    </citation>
    <scope>NUCLEOTIDE SEQUENCE [LARGE SCALE GENOMIC DNA]</scope>
    <source>
        <tissue evidence="1">Nenye</tissue>
    </source>
</reference>
<dbReference type="PANTHER" id="PTHR35317">
    <property type="entry name" value="OS04G0629600 PROTEIN"/>
    <property type="match status" value="1"/>
</dbReference>
<proteinExistence type="predicted"/>
<protein>
    <recommendedName>
        <fullName evidence="3">UBN2 domain-containing protein</fullName>
    </recommendedName>
</protein>
<keyword evidence="2" id="KW-1185">Reference proteome</keyword>
<dbReference type="AlphaFoldDB" id="A0ABD2YKD6"/>